<evidence type="ECO:0000256" key="2">
    <source>
        <dbReference type="SAM" id="Phobius"/>
    </source>
</evidence>
<accession>A0ABM0MXX9</accession>
<dbReference type="RefSeq" id="XP_006824870.1">
    <property type="nucleotide sequence ID" value="XM_006824807.1"/>
</dbReference>
<dbReference type="GeneID" id="102808330"/>
<evidence type="ECO:0000256" key="1">
    <source>
        <dbReference type="SAM" id="MobiDB-lite"/>
    </source>
</evidence>
<dbReference type="Proteomes" id="UP000694865">
    <property type="component" value="Unplaced"/>
</dbReference>
<dbReference type="SUPFAM" id="SSF53448">
    <property type="entry name" value="Nucleotide-diphospho-sugar transferases"/>
    <property type="match status" value="2"/>
</dbReference>
<keyword evidence="2" id="KW-0472">Membrane</keyword>
<feature type="compositionally biased region" description="Basic and acidic residues" evidence="1">
    <location>
        <begin position="38"/>
        <end position="48"/>
    </location>
</feature>
<sequence>MSSQSYGLWMGLILITAALGMYFTFSGSVPHLGKLEKEKMSETQRDNTRQLQQAGRERETQYENHKKGEFADELQPYQENVVPNIVHYIWIGQRPFQFHNLVSLASAKRFLKPEKIMFHTNVQLMINTDNMDFQEGVGSGGMWKEAKSIPGLEVVHFTPTESINNLTLDRKSQHYLSRIQILKQYGGIYLDDDVIVIDSFDPLRKYACVIGREKTGLNTGVMLAKGKTVFLDEWEKTFEKYGSDRRSAEDNLYWLISKHPETIHVEAQKFRRHDNFQNDDYSNNIFLAKIDHFGNYAVKLYYELYYHENTGQNIKYVNSSYGALARYAYYGAPEFKQDWPPKETKPLVVPNIVHYVWFSDHDFLFHHFLSIKSALHIQKAESIMFHTDAEPRGKWWDKAKKMAGDKLSVMYKEQPTEAFGRALPKLHHRSDIARLHALLKYGGIFIEEDTLIVKSLDTIRHFPFTMGMDVYGLNNGVILSEQNAEFLRFYHDSYQFFNDAEEHFNSAMEPYHIGADHPDSLNVEEIRLTRPDWTDFFDMARLWRENGKRDWSHSLTIQLKWIYHDKTYEPEDILDMDTTFGEIARLVYFGSPEIITEGVDIEQFEKGFYKEDGHEHRLEKDGGKKEKLADEEMAARKDENYIREVGHPHDKHANNEVVQEIDLGRKGEENEKEDIREVDGEKTEDVEVRGEGETEIAKQRSEEEDEQAKGEEEIAMEKKLAQDDAEIRDKEKKMDEAAQADPIKDEEKTHDDTDIRDNEKMVDEADKPNTINDVQEKIV</sequence>
<evidence type="ECO:0000313" key="3">
    <source>
        <dbReference type="Proteomes" id="UP000694865"/>
    </source>
</evidence>
<feature type="compositionally biased region" description="Basic and acidic residues" evidence="1">
    <location>
        <begin position="645"/>
        <end position="654"/>
    </location>
</feature>
<keyword evidence="3" id="KW-1185">Reference proteome</keyword>
<dbReference type="Gene3D" id="3.90.550.20">
    <property type="match status" value="2"/>
</dbReference>
<dbReference type="InterPro" id="IPR007577">
    <property type="entry name" value="GlycoTrfase_DXD_sugar-bd_CS"/>
</dbReference>
<dbReference type="Pfam" id="PF04488">
    <property type="entry name" value="Gly_transf_sug"/>
    <property type="match status" value="2"/>
</dbReference>
<dbReference type="InterPro" id="IPR029044">
    <property type="entry name" value="Nucleotide-diphossugar_trans"/>
</dbReference>
<dbReference type="PANTHER" id="PTHR46830:SF2">
    <property type="entry name" value="ALPHA-1,4-N-ACETYLGLUCOSAMINYLTRANSFERASE"/>
    <property type="match status" value="1"/>
</dbReference>
<keyword evidence="2" id="KW-0812">Transmembrane</keyword>
<protein>
    <submittedName>
        <fullName evidence="4">Uncharacterized protein LOC102808330</fullName>
    </submittedName>
</protein>
<organism evidence="3 4">
    <name type="scientific">Saccoglossus kowalevskii</name>
    <name type="common">Acorn worm</name>
    <dbReference type="NCBI Taxonomy" id="10224"/>
    <lineage>
        <taxon>Eukaryota</taxon>
        <taxon>Metazoa</taxon>
        <taxon>Hemichordata</taxon>
        <taxon>Enteropneusta</taxon>
        <taxon>Harrimaniidae</taxon>
        <taxon>Saccoglossus</taxon>
    </lineage>
</organism>
<dbReference type="PANTHER" id="PTHR46830">
    <property type="entry name" value="TRANSFERASE, PUTATIVE-RELATED"/>
    <property type="match status" value="1"/>
</dbReference>
<feature type="compositionally biased region" description="Basic and acidic residues" evidence="1">
    <location>
        <begin position="55"/>
        <end position="69"/>
    </location>
</feature>
<feature type="transmembrane region" description="Helical" evidence="2">
    <location>
        <begin position="6"/>
        <end position="25"/>
    </location>
</feature>
<feature type="region of interest" description="Disordered" evidence="1">
    <location>
        <begin position="38"/>
        <end position="69"/>
    </location>
</feature>
<name>A0ABM0MXX9_SACKO</name>
<reference evidence="4" key="1">
    <citation type="submission" date="2025-08" db="UniProtKB">
        <authorList>
            <consortium name="RefSeq"/>
        </authorList>
    </citation>
    <scope>IDENTIFICATION</scope>
    <source>
        <tissue evidence="4">Testes</tissue>
    </source>
</reference>
<proteinExistence type="predicted"/>
<feature type="region of interest" description="Disordered" evidence="1">
    <location>
        <begin position="645"/>
        <end position="779"/>
    </location>
</feature>
<feature type="compositionally biased region" description="Basic and acidic residues" evidence="1">
    <location>
        <begin position="662"/>
        <end position="767"/>
    </location>
</feature>
<evidence type="ECO:0000313" key="4">
    <source>
        <dbReference type="RefSeq" id="XP_006824870.1"/>
    </source>
</evidence>
<keyword evidence="2" id="KW-1133">Transmembrane helix</keyword>
<gene>
    <name evidence="4" type="primary">LOC102808330</name>
</gene>